<dbReference type="AlphaFoldDB" id="A0AAU9URR8"/>
<evidence type="ECO:0000259" key="6">
    <source>
        <dbReference type="PROSITE" id="PS50157"/>
    </source>
</evidence>
<feature type="domain" description="C2H2-type" evidence="6">
    <location>
        <begin position="309"/>
        <end position="333"/>
    </location>
</feature>
<dbReference type="PANTHER" id="PTHR24379">
    <property type="entry name" value="KRAB AND ZINC FINGER DOMAIN-CONTAINING"/>
    <property type="match status" value="1"/>
</dbReference>
<evidence type="ECO:0000256" key="3">
    <source>
        <dbReference type="ARBA" id="ARBA00022771"/>
    </source>
</evidence>
<evidence type="ECO:0000256" key="5">
    <source>
        <dbReference type="PROSITE-ProRule" id="PRU00042"/>
    </source>
</evidence>
<sequence>MKASKKKPRLTRTDKSNKPDTISLDIIRKNTIQVLEKSTIIPFRWLRTCFRCFYCYEMFDKPETLKSHQTEHTVQDLHKTINNYCESLVTVDVSDISCKICFVKLDDIFELINHLVIYHELEFSNEIGINMAPIKLDDGAKCVFCSSVFKTFNHLILHMDRYHKGCFKSKCSICGKNFKSAKDFCGHVQKQFLEDNLKCSQCDLYLNYGVLRSHMREVHGMKYKCLSCYEFFPSHYKRSNHMADTHDRRKKIKCAHCSRSFIFRSILTRHIRENHLKEKNVVCEICGWRTFGKHELANHMARHDTVKRVRCPTCDKTFKTNKYMKKHYIKSHE</sequence>
<dbReference type="Gene3D" id="3.30.160.60">
    <property type="entry name" value="Classic Zinc Finger"/>
    <property type="match status" value="3"/>
</dbReference>
<feature type="domain" description="C2H2-type" evidence="6">
    <location>
        <begin position="252"/>
        <end position="280"/>
    </location>
</feature>
<keyword evidence="1" id="KW-0479">Metal-binding</keyword>
<dbReference type="PANTHER" id="PTHR24379:SF121">
    <property type="entry name" value="C2H2-TYPE DOMAIN-CONTAINING PROTEIN"/>
    <property type="match status" value="1"/>
</dbReference>
<dbReference type="PROSITE" id="PS50157">
    <property type="entry name" value="ZINC_FINGER_C2H2_2"/>
    <property type="match status" value="3"/>
</dbReference>
<dbReference type="EMBL" id="CAKOGL010000023">
    <property type="protein sequence ID" value="CAH2100567.1"/>
    <property type="molecule type" value="Genomic_DNA"/>
</dbReference>
<gene>
    <name evidence="7" type="ORF">EEDITHA_LOCUS15417</name>
</gene>
<comment type="caution">
    <text evidence="7">The sequence shown here is derived from an EMBL/GenBank/DDBJ whole genome shotgun (WGS) entry which is preliminary data.</text>
</comment>
<keyword evidence="3 5" id="KW-0863">Zinc-finger</keyword>
<dbReference type="InterPro" id="IPR013087">
    <property type="entry name" value="Znf_C2H2_type"/>
</dbReference>
<accession>A0AAU9URR8</accession>
<keyword evidence="4" id="KW-0862">Zinc</keyword>
<evidence type="ECO:0000256" key="4">
    <source>
        <dbReference type="ARBA" id="ARBA00022833"/>
    </source>
</evidence>
<reference evidence="7" key="1">
    <citation type="submission" date="2022-03" db="EMBL/GenBank/DDBJ databases">
        <authorList>
            <person name="Tunstrom K."/>
        </authorList>
    </citation>
    <scope>NUCLEOTIDE SEQUENCE</scope>
</reference>
<feature type="domain" description="C2H2-type" evidence="6">
    <location>
        <begin position="50"/>
        <end position="77"/>
    </location>
</feature>
<keyword evidence="2" id="KW-0677">Repeat</keyword>
<dbReference type="InterPro" id="IPR036236">
    <property type="entry name" value="Znf_C2H2_sf"/>
</dbReference>
<dbReference type="PROSITE" id="PS00028">
    <property type="entry name" value="ZINC_FINGER_C2H2_1"/>
    <property type="match status" value="5"/>
</dbReference>
<evidence type="ECO:0000313" key="7">
    <source>
        <dbReference type="EMBL" id="CAH2100567.1"/>
    </source>
</evidence>
<evidence type="ECO:0000256" key="2">
    <source>
        <dbReference type="ARBA" id="ARBA00022737"/>
    </source>
</evidence>
<evidence type="ECO:0000256" key="1">
    <source>
        <dbReference type="ARBA" id="ARBA00022723"/>
    </source>
</evidence>
<protein>
    <recommendedName>
        <fullName evidence="6">C2H2-type domain-containing protein</fullName>
    </recommendedName>
</protein>
<dbReference type="Proteomes" id="UP001153954">
    <property type="component" value="Unassembled WGS sequence"/>
</dbReference>
<dbReference type="GO" id="GO:0008270">
    <property type="term" value="F:zinc ion binding"/>
    <property type="evidence" value="ECO:0007669"/>
    <property type="project" value="UniProtKB-KW"/>
</dbReference>
<dbReference type="SUPFAM" id="SSF57667">
    <property type="entry name" value="beta-beta-alpha zinc fingers"/>
    <property type="match status" value="2"/>
</dbReference>
<keyword evidence="8" id="KW-1185">Reference proteome</keyword>
<proteinExistence type="predicted"/>
<organism evidence="7 8">
    <name type="scientific">Euphydryas editha</name>
    <name type="common">Edith's checkerspot</name>
    <dbReference type="NCBI Taxonomy" id="104508"/>
    <lineage>
        <taxon>Eukaryota</taxon>
        <taxon>Metazoa</taxon>
        <taxon>Ecdysozoa</taxon>
        <taxon>Arthropoda</taxon>
        <taxon>Hexapoda</taxon>
        <taxon>Insecta</taxon>
        <taxon>Pterygota</taxon>
        <taxon>Neoptera</taxon>
        <taxon>Endopterygota</taxon>
        <taxon>Lepidoptera</taxon>
        <taxon>Glossata</taxon>
        <taxon>Ditrysia</taxon>
        <taxon>Papilionoidea</taxon>
        <taxon>Nymphalidae</taxon>
        <taxon>Nymphalinae</taxon>
        <taxon>Euphydryas</taxon>
    </lineage>
</organism>
<dbReference type="Pfam" id="PF00096">
    <property type="entry name" value="zf-C2H2"/>
    <property type="match status" value="1"/>
</dbReference>
<name>A0AAU9URR8_EUPED</name>
<dbReference type="SMART" id="SM00355">
    <property type="entry name" value="ZnF_C2H2"/>
    <property type="match status" value="9"/>
</dbReference>
<evidence type="ECO:0000313" key="8">
    <source>
        <dbReference type="Proteomes" id="UP001153954"/>
    </source>
</evidence>